<gene>
    <name evidence="11" type="ORF">RIMI_LOCUS9371122</name>
</gene>
<dbReference type="InterPro" id="IPR010982">
    <property type="entry name" value="Lambda_DNA-bd_dom_sf"/>
</dbReference>
<reference evidence="11" key="1">
    <citation type="submission" date="2023-07" db="EMBL/GenBank/DDBJ databases">
        <authorList>
            <person name="Stuckert A."/>
        </authorList>
    </citation>
    <scope>NUCLEOTIDE SEQUENCE</scope>
</reference>
<dbReference type="SMART" id="SM01109">
    <property type="entry name" value="CUT"/>
    <property type="match status" value="2"/>
</dbReference>
<dbReference type="Gene3D" id="1.10.260.40">
    <property type="entry name" value="lambda repressor-like DNA-binding domains"/>
    <property type="match status" value="2"/>
</dbReference>
<keyword evidence="8" id="KW-0539">Nucleus</keyword>
<feature type="domain" description="CUT" evidence="10">
    <location>
        <begin position="55"/>
        <end position="142"/>
    </location>
</feature>
<evidence type="ECO:0000256" key="8">
    <source>
        <dbReference type="ARBA" id="ARBA00023242"/>
    </source>
</evidence>
<evidence type="ECO:0000313" key="11">
    <source>
        <dbReference type="EMBL" id="CAJ0941842.1"/>
    </source>
</evidence>
<evidence type="ECO:0000256" key="9">
    <source>
        <dbReference type="SAM" id="MobiDB-lite"/>
    </source>
</evidence>
<evidence type="ECO:0000256" key="6">
    <source>
        <dbReference type="ARBA" id="ARBA00023155"/>
    </source>
</evidence>
<evidence type="ECO:0000313" key="12">
    <source>
        <dbReference type="Proteomes" id="UP001176940"/>
    </source>
</evidence>
<name>A0ABN9LHS8_9NEOB</name>
<feature type="compositionally biased region" description="Polar residues" evidence="9">
    <location>
        <begin position="48"/>
        <end position="57"/>
    </location>
</feature>
<feature type="region of interest" description="Disordered" evidence="9">
    <location>
        <begin position="25"/>
        <end position="63"/>
    </location>
</feature>
<keyword evidence="6" id="KW-0371">Homeobox</keyword>
<dbReference type="PANTHER" id="PTHR14043">
    <property type="entry name" value="CCAAT DISPLACEMENT PROTEIN-RELATED"/>
    <property type="match status" value="1"/>
</dbReference>
<proteinExistence type="predicted"/>
<evidence type="ECO:0000256" key="2">
    <source>
        <dbReference type="ARBA" id="ARBA00022737"/>
    </source>
</evidence>
<sequence length="627" mass="68391">MQSFYSKAMQEAGSTSMLFSTGHFSTNSISSQSPLQQPSPDVNGMAPSPSQSESAGSVSEGEDIDTAEIARQVKEQLIKHNIGQRIFGHYVLGLSQGSVSEILARPKPWNKLTVRGKEPFHKMKQFLSDEQNILALRSIQGRQRENPGQNLNRLFQEVPKRRNGSEGNITTRIRTSETGSDEAIKSILEQAKRELQVLKTVEPAQPPSASSSGNSDDTIRSILQQARREMEAQQAAFEPALKTASLSQADLAILSPKLISTTAVSSVSTYSPLTMSLKKHTSVLDSGISTLQNLSGVKKEPQETSVLEIHGMSESTPGILRHVKNELGRGSVWKDHWWSTVQHDRRSTAPAEDPKPEETNCTKEKLINQNRSERNQLQGPSSSSDYWKEWPNAESPYSQSSEISMTGASRSETPQNSPLPSSPVVSIAKPSKPSVPPLTPEQYEVYMYQEVDTIELTRQVKEKLAKNGICQRIFGEKTYYPVEVPWAYLTLDGIVRHSRSAALTGGARPIAAGCQLLIAADIRHYVPGAVTDRPRHINPWHTAIKDDRDVPAVQGSTAQGGGSLRASLSPPQQRDVIALLRGSPHLPPCSSPGSKMAADPGPAGREVASQSLLRAGTVKQPALLSDQ</sequence>
<comment type="subcellular location">
    <subcellularLocation>
        <location evidence="1">Nucleus</location>
    </subcellularLocation>
</comment>
<dbReference type="Pfam" id="PF02376">
    <property type="entry name" value="CUT"/>
    <property type="match status" value="1"/>
</dbReference>
<feature type="compositionally biased region" description="Basic and acidic residues" evidence="9">
    <location>
        <begin position="344"/>
        <end position="374"/>
    </location>
</feature>
<dbReference type="EMBL" id="CAUEEQ010019385">
    <property type="protein sequence ID" value="CAJ0941842.1"/>
    <property type="molecule type" value="Genomic_DNA"/>
</dbReference>
<feature type="region of interest" description="Disordered" evidence="9">
    <location>
        <begin position="344"/>
        <end position="439"/>
    </location>
</feature>
<feature type="compositionally biased region" description="Low complexity" evidence="9">
    <location>
        <begin position="28"/>
        <end position="40"/>
    </location>
</feature>
<evidence type="ECO:0000256" key="5">
    <source>
        <dbReference type="ARBA" id="ARBA00023125"/>
    </source>
</evidence>
<keyword evidence="3" id="KW-0805">Transcription regulation</keyword>
<keyword evidence="7" id="KW-0804">Transcription</keyword>
<accession>A0ABN9LHS8</accession>
<dbReference type="InterPro" id="IPR003350">
    <property type="entry name" value="CUT_dom"/>
</dbReference>
<evidence type="ECO:0000256" key="7">
    <source>
        <dbReference type="ARBA" id="ARBA00023163"/>
    </source>
</evidence>
<keyword evidence="5" id="KW-0238">DNA-binding</keyword>
<dbReference type="Proteomes" id="UP001176940">
    <property type="component" value="Unassembled WGS sequence"/>
</dbReference>
<dbReference type="SUPFAM" id="SSF47413">
    <property type="entry name" value="lambda repressor-like DNA-binding domains"/>
    <property type="match status" value="2"/>
</dbReference>
<comment type="caution">
    <text evidence="11">The sequence shown here is derived from an EMBL/GenBank/DDBJ whole genome shotgun (WGS) entry which is preliminary data.</text>
</comment>
<feature type="compositionally biased region" description="Polar residues" evidence="9">
    <location>
        <begin position="375"/>
        <end position="385"/>
    </location>
</feature>
<protein>
    <recommendedName>
        <fullName evidence="10">CUT domain-containing protein</fullName>
    </recommendedName>
</protein>
<keyword evidence="12" id="KW-1185">Reference proteome</keyword>
<feature type="region of interest" description="Disordered" evidence="9">
    <location>
        <begin position="548"/>
        <end position="570"/>
    </location>
</feature>
<keyword evidence="4" id="KW-0175">Coiled coil</keyword>
<dbReference type="PROSITE" id="PS51042">
    <property type="entry name" value="CUT"/>
    <property type="match status" value="1"/>
</dbReference>
<evidence type="ECO:0000256" key="3">
    <source>
        <dbReference type="ARBA" id="ARBA00023015"/>
    </source>
</evidence>
<organism evidence="11 12">
    <name type="scientific">Ranitomeya imitator</name>
    <name type="common">mimic poison frog</name>
    <dbReference type="NCBI Taxonomy" id="111125"/>
    <lineage>
        <taxon>Eukaryota</taxon>
        <taxon>Metazoa</taxon>
        <taxon>Chordata</taxon>
        <taxon>Craniata</taxon>
        <taxon>Vertebrata</taxon>
        <taxon>Euteleostomi</taxon>
        <taxon>Amphibia</taxon>
        <taxon>Batrachia</taxon>
        <taxon>Anura</taxon>
        <taxon>Neobatrachia</taxon>
        <taxon>Hyloidea</taxon>
        <taxon>Dendrobatidae</taxon>
        <taxon>Dendrobatinae</taxon>
        <taxon>Ranitomeya</taxon>
    </lineage>
</organism>
<feature type="region of interest" description="Disordered" evidence="9">
    <location>
        <begin position="582"/>
        <end position="627"/>
    </location>
</feature>
<feature type="compositionally biased region" description="Polar residues" evidence="9">
    <location>
        <begin position="395"/>
        <end position="419"/>
    </location>
</feature>
<evidence type="ECO:0000259" key="10">
    <source>
        <dbReference type="PROSITE" id="PS51042"/>
    </source>
</evidence>
<evidence type="ECO:0000256" key="1">
    <source>
        <dbReference type="ARBA" id="ARBA00004123"/>
    </source>
</evidence>
<keyword evidence="2" id="KW-0677">Repeat</keyword>
<dbReference type="PANTHER" id="PTHR14043:SF4">
    <property type="entry name" value="HOMEOBOX PROTEIN CUT-LIKE 1"/>
    <property type="match status" value="1"/>
</dbReference>
<evidence type="ECO:0000256" key="4">
    <source>
        <dbReference type="ARBA" id="ARBA00023054"/>
    </source>
</evidence>